<feature type="transmembrane region" description="Helical" evidence="1">
    <location>
        <begin position="45"/>
        <end position="64"/>
    </location>
</feature>
<evidence type="ECO:0000256" key="1">
    <source>
        <dbReference type="SAM" id="Phobius"/>
    </source>
</evidence>
<organism evidence="2 3">
    <name type="scientific">Senna tora</name>
    <dbReference type="NCBI Taxonomy" id="362788"/>
    <lineage>
        <taxon>Eukaryota</taxon>
        <taxon>Viridiplantae</taxon>
        <taxon>Streptophyta</taxon>
        <taxon>Embryophyta</taxon>
        <taxon>Tracheophyta</taxon>
        <taxon>Spermatophyta</taxon>
        <taxon>Magnoliopsida</taxon>
        <taxon>eudicotyledons</taxon>
        <taxon>Gunneridae</taxon>
        <taxon>Pentapetalae</taxon>
        <taxon>rosids</taxon>
        <taxon>fabids</taxon>
        <taxon>Fabales</taxon>
        <taxon>Fabaceae</taxon>
        <taxon>Caesalpinioideae</taxon>
        <taxon>Cassia clade</taxon>
        <taxon>Senna</taxon>
    </lineage>
</organism>
<gene>
    <name evidence="2" type="ORF">G2W53_043221</name>
</gene>
<evidence type="ECO:0000313" key="3">
    <source>
        <dbReference type="Proteomes" id="UP000634136"/>
    </source>
</evidence>
<name>A0A834W0G0_9FABA</name>
<keyword evidence="3" id="KW-1185">Reference proteome</keyword>
<dbReference type="Proteomes" id="UP000634136">
    <property type="component" value="Unassembled WGS sequence"/>
</dbReference>
<keyword evidence="1" id="KW-0472">Membrane</keyword>
<keyword evidence="1" id="KW-1133">Transmembrane helix</keyword>
<sequence length="79" mass="9142">MFGNMVMRDIKRRASMAGQSASSLSLSLSVPQILSLRLLVSHLKYWLRYVYCGVLNYTGIFNSYKWTSIRVMATRTVRF</sequence>
<accession>A0A834W0G0</accession>
<protein>
    <submittedName>
        <fullName evidence="2">Uncharacterized protein</fullName>
    </submittedName>
</protein>
<keyword evidence="1" id="KW-0812">Transmembrane</keyword>
<evidence type="ECO:0000313" key="2">
    <source>
        <dbReference type="EMBL" id="KAF7804110.1"/>
    </source>
</evidence>
<comment type="caution">
    <text evidence="2">The sequence shown here is derived from an EMBL/GenBank/DDBJ whole genome shotgun (WGS) entry which is preliminary data.</text>
</comment>
<reference evidence="2" key="1">
    <citation type="submission" date="2020-09" db="EMBL/GenBank/DDBJ databases">
        <title>Genome-Enabled Discovery of Anthraquinone Biosynthesis in Senna tora.</title>
        <authorList>
            <person name="Kang S.-H."/>
            <person name="Pandey R.P."/>
            <person name="Lee C.-M."/>
            <person name="Sim J.-S."/>
            <person name="Jeong J.-T."/>
            <person name="Choi B.-S."/>
            <person name="Jung M."/>
            <person name="Ginzburg D."/>
            <person name="Zhao K."/>
            <person name="Won S.Y."/>
            <person name="Oh T.-J."/>
            <person name="Yu Y."/>
            <person name="Kim N.-H."/>
            <person name="Lee O.R."/>
            <person name="Lee T.-H."/>
            <person name="Bashyal P."/>
            <person name="Kim T.-S."/>
            <person name="Lee W.-H."/>
            <person name="Kawkins C."/>
            <person name="Kim C.-K."/>
            <person name="Kim J.S."/>
            <person name="Ahn B.O."/>
            <person name="Rhee S.Y."/>
            <person name="Sohng J.K."/>
        </authorList>
    </citation>
    <scope>NUCLEOTIDE SEQUENCE</scope>
    <source>
        <tissue evidence="2">Leaf</tissue>
    </source>
</reference>
<dbReference type="AlphaFoldDB" id="A0A834W0G0"/>
<proteinExistence type="predicted"/>
<dbReference type="EMBL" id="JAAIUW010000013">
    <property type="protein sequence ID" value="KAF7804110.1"/>
    <property type="molecule type" value="Genomic_DNA"/>
</dbReference>